<feature type="non-terminal residue" evidence="1">
    <location>
        <position position="1"/>
    </location>
</feature>
<gene>
    <name evidence="1" type="primary">ORF215310</name>
</gene>
<evidence type="ECO:0000313" key="1">
    <source>
        <dbReference type="EMBL" id="CEK97281.1"/>
    </source>
</evidence>
<name>A0A0B7BY23_9EUPU</name>
<protein>
    <submittedName>
        <fullName evidence="1">Uncharacterized protein</fullName>
    </submittedName>
</protein>
<reference evidence="1" key="1">
    <citation type="submission" date="2014-12" db="EMBL/GenBank/DDBJ databases">
        <title>Insight into the proteome of Arion vulgaris.</title>
        <authorList>
            <person name="Aradska J."/>
            <person name="Bulat T."/>
            <person name="Smidak R."/>
            <person name="Sarate P."/>
            <person name="Gangsoo J."/>
            <person name="Sialana F."/>
            <person name="Bilban M."/>
            <person name="Lubec G."/>
        </authorList>
    </citation>
    <scope>NUCLEOTIDE SEQUENCE</scope>
    <source>
        <tissue evidence="1">Skin</tissue>
    </source>
</reference>
<dbReference type="AlphaFoldDB" id="A0A0B7BY23"/>
<dbReference type="EMBL" id="HACG01050416">
    <property type="protein sequence ID" value="CEK97281.1"/>
    <property type="molecule type" value="Transcribed_RNA"/>
</dbReference>
<proteinExistence type="predicted"/>
<sequence>NSTVDKWNSNVSVTNVLNFKNKTVEDSQIRRPTDRYVRHHLESLPRRLCNRLAVEKQQGLKSLWNLDFEPEDSDLGKKVQYFTHV</sequence>
<organism evidence="1">
    <name type="scientific">Arion vulgaris</name>
    <dbReference type="NCBI Taxonomy" id="1028688"/>
    <lineage>
        <taxon>Eukaryota</taxon>
        <taxon>Metazoa</taxon>
        <taxon>Spiralia</taxon>
        <taxon>Lophotrochozoa</taxon>
        <taxon>Mollusca</taxon>
        <taxon>Gastropoda</taxon>
        <taxon>Heterobranchia</taxon>
        <taxon>Euthyneura</taxon>
        <taxon>Panpulmonata</taxon>
        <taxon>Eupulmonata</taxon>
        <taxon>Stylommatophora</taxon>
        <taxon>Helicina</taxon>
        <taxon>Arionoidea</taxon>
        <taxon>Arionidae</taxon>
        <taxon>Arion</taxon>
    </lineage>
</organism>
<feature type="non-terminal residue" evidence="1">
    <location>
        <position position="85"/>
    </location>
</feature>
<accession>A0A0B7BY23</accession>